<dbReference type="AlphaFoldDB" id="A0A6C0IXV5"/>
<dbReference type="Pfam" id="PF00240">
    <property type="entry name" value="ubiquitin"/>
    <property type="match status" value="1"/>
</dbReference>
<accession>A0A6C0IXV5</accession>
<dbReference type="Gene3D" id="3.10.20.90">
    <property type="entry name" value="Phosphatidylinositol 3-kinase Catalytic Subunit, Chain A, domain 1"/>
    <property type="match status" value="1"/>
</dbReference>
<proteinExistence type="predicted"/>
<evidence type="ECO:0000259" key="1">
    <source>
        <dbReference type="PROSITE" id="PS50053"/>
    </source>
</evidence>
<dbReference type="InterPro" id="IPR029071">
    <property type="entry name" value="Ubiquitin-like_domsf"/>
</dbReference>
<dbReference type="InterPro" id="IPR000626">
    <property type="entry name" value="Ubiquitin-like_dom"/>
</dbReference>
<feature type="domain" description="Ubiquitin-like" evidence="1">
    <location>
        <begin position="1"/>
        <end position="63"/>
    </location>
</feature>
<name>A0A6C0IXV5_9ZZZZ</name>
<dbReference type="EMBL" id="MN740284">
    <property type="protein sequence ID" value="QHT97892.1"/>
    <property type="molecule type" value="Genomic_DNA"/>
</dbReference>
<dbReference type="PROSITE" id="PS50053">
    <property type="entry name" value="UBIQUITIN_2"/>
    <property type="match status" value="1"/>
</dbReference>
<reference evidence="2" key="1">
    <citation type="journal article" date="2020" name="Nature">
        <title>Giant virus diversity and host interactions through global metagenomics.</title>
        <authorList>
            <person name="Schulz F."/>
            <person name="Roux S."/>
            <person name="Paez-Espino D."/>
            <person name="Jungbluth S."/>
            <person name="Walsh D.A."/>
            <person name="Denef V.J."/>
            <person name="McMahon K.D."/>
            <person name="Konstantinidis K.T."/>
            <person name="Eloe-Fadrosh E.A."/>
            <person name="Kyrpides N.C."/>
            <person name="Woyke T."/>
        </authorList>
    </citation>
    <scope>NUCLEOTIDE SEQUENCE</scope>
    <source>
        <strain evidence="2">GVMAG-M-3300025572-1</strain>
    </source>
</reference>
<dbReference type="CDD" id="cd17039">
    <property type="entry name" value="Ubl_ubiquitin_like"/>
    <property type="match status" value="1"/>
</dbReference>
<dbReference type="SUPFAM" id="SSF54236">
    <property type="entry name" value="Ubiquitin-like"/>
    <property type="match status" value="1"/>
</dbReference>
<sequence>MPVLIKSAIPTWEDLILDVGAGATVEQLKNLIAEAKGIPAQVIRLYLEGLLLEDADPASELEVVYLGYELPLPL</sequence>
<organism evidence="2">
    <name type="scientific">viral metagenome</name>
    <dbReference type="NCBI Taxonomy" id="1070528"/>
    <lineage>
        <taxon>unclassified sequences</taxon>
        <taxon>metagenomes</taxon>
        <taxon>organismal metagenomes</taxon>
    </lineage>
</organism>
<protein>
    <recommendedName>
        <fullName evidence="1">Ubiquitin-like domain-containing protein</fullName>
    </recommendedName>
</protein>
<evidence type="ECO:0000313" key="2">
    <source>
        <dbReference type="EMBL" id="QHT97892.1"/>
    </source>
</evidence>